<dbReference type="AlphaFoldDB" id="A0A5C3P4M0"/>
<dbReference type="Proteomes" id="UP000308197">
    <property type="component" value="Unassembled WGS sequence"/>
</dbReference>
<feature type="compositionally biased region" description="Basic and acidic residues" evidence="1">
    <location>
        <begin position="22"/>
        <end position="53"/>
    </location>
</feature>
<name>A0A5C3P4M0_9APHY</name>
<keyword evidence="3" id="KW-1185">Reference proteome</keyword>
<protein>
    <submittedName>
        <fullName evidence="2">Uncharacterized protein</fullName>
    </submittedName>
</protein>
<proteinExistence type="predicted"/>
<feature type="region of interest" description="Disordered" evidence="1">
    <location>
        <begin position="22"/>
        <end position="105"/>
    </location>
</feature>
<evidence type="ECO:0000256" key="1">
    <source>
        <dbReference type="SAM" id="MobiDB-lite"/>
    </source>
</evidence>
<sequence length="105" mass="12154">MKERGSNVVCTRKGTCEWYVRETQTERKARETEIQEAREGDQQRRSSVRRDDPGPSTEQAILLEHKRHRAQYAVRGTGRERHPRNEPGRRKGEMHSVGGRGAWTG</sequence>
<dbReference type="InParanoid" id="A0A5C3P4M0"/>
<feature type="compositionally biased region" description="Basic and acidic residues" evidence="1">
    <location>
        <begin position="77"/>
        <end position="94"/>
    </location>
</feature>
<gene>
    <name evidence="2" type="ORF">K466DRAFT_249054</name>
</gene>
<reference evidence="2 3" key="1">
    <citation type="journal article" date="2019" name="Nat. Ecol. Evol.">
        <title>Megaphylogeny resolves global patterns of mushroom evolution.</title>
        <authorList>
            <person name="Varga T."/>
            <person name="Krizsan K."/>
            <person name="Foldi C."/>
            <person name="Dima B."/>
            <person name="Sanchez-Garcia M."/>
            <person name="Sanchez-Ramirez S."/>
            <person name="Szollosi G.J."/>
            <person name="Szarkandi J.G."/>
            <person name="Papp V."/>
            <person name="Albert L."/>
            <person name="Andreopoulos W."/>
            <person name="Angelini C."/>
            <person name="Antonin V."/>
            <person name="Barry K.W."/>
            <person name="Bougher N.L."/>
            <person name="Buchanan P."/>
            <person name="Buyck B."/>
            <person name="Bense V."/>
            <person name="Catcheside P."/>
            <person name="Chovatia M."/>
            <person name="Cooper J."/>
            <person name="Damon W."/>
            <person name="Desjardin D."/>
            <person name="Finy P."/>
            <person name="Geml J."/>
            <person name="Haridas S."/>
            <person name="Hughes K."/>
            <person name="Justo A."/>
            <person name="Karasinski D."/>
            <person name="Kautmanova I."/>
            <person name="Kiss B."/>
            <person name="Kocsube S."/>
            <person name="Kotiranta H."/>
            <person name="LaButti K.M."/>
            <person name="Lechner B.E."/>
            <person name="Liimatainen K."/>
            <person name="Lipzen A."/>
            <person name="Lukacs Z."/>
            <person name="Mihaltcheva S."/>
            <person name="Morgado L.N."/>
            <person name="Niskanen T."/>
            <person name="Noordeloos M.E."/>
            <person name="Ohm R.A."/>
            <person name="Ortiz-Santana B."/>
            <person name="Ovrebo C."/>
            <person name="Racz N."/>
            <person name="Riley R."/>
            <person name="Savchenko A."/>
            <person name="Shiryaev A."/>
            <person name="Soop K."/>
            <person name="Spirin V."/>
            <person name="Szebenyi C."/>
            <person name="Tomsovsky M."/>
            <person name="Tulloss R.E."/>
            <person name="Uehling J."/>
            <person name="Grigoriev I.V."/>
            <person name="Vagvolgyi C."/>
            <person name="Papp T."/>
            <person name="Martin F.M."/>
            <person name="Miettinen O."/>
            <person name="Hibbett D.S."/>
            <person name="Nagy L.G."/>
        </authorList>
    </citation>
    <scope>NUCLEOTIDE SEQUENCE [LARGE SCALE GENOMIC DNA]</scope>
    <source>
        <strain evidence="2 3">HHB13444</strain>
    </source>
</reference>
<organism evidence="2 3">
    <name type="scientific">Polyporus arcularius HHB13444</name>
    <dbReference type="NCBI Taxonomy" id="1314778"/>
    <lineage>
        <taxon>Eukaryota</taxon>
        <taxon>Fungi</taxon>
        <taxon>Dikarya</taxon>
        <taxon>Basidiomycota</taxon>
        <taxon>Agaricomycotina</taxon>
        <taxon>Agaricomycetes</taxon>
        <taxon>Polyporales</taxon>
        <taxon>Polyporaceae</taxon>
        <taxon>Polyporus</taxon>
    </lineage>
</organism>
<dbReference type="EMBL" id="ML211362">
    <property type="protein sequence ID" value="TFK83827.1"/>
    <property type="molecule type" value="Genomic_DNA"/>
</dbReference>
<accession>A0A5C3P4M0</accession>
<evidence type="ECO:0000313" key="3">
    <source>
        <dbReference type="Proteomes" id="UP000308197"/>
    </source>
</evidence>
<evidence type="ECO:0000313" key="2">
    <source>
        <dbReference type="EMBL" id="TFK83827.1"/>
    </source>
</evidence>